<evidence type="ECO:0000313" key="1">
    <source>
        <dbReference type="EMBL" id="CAD8127027.1"/>
    </source>
</evidence>
<proteinExistence type="predicted"/>
<reference evidence="1" key="1">
    <citation type="submission" date="2021-01" db="EMBL/GenBank/DDBJ databases">
        <authorList>
            <consortium name="Genoscope - CEA"/>
            <person name="William W."/>
        </authorList>
    </citation>
    <scope>NUCLEOTIDE SEQUENCE</scope>
</reference>
<comment type="caution">
    <text evidence="1">The sequence shown here is derived from an EMBL/GenBank/DDBJ whole genome shotgun (WGS) entry which is preliminary data.</text>
</comment>
<name>A0A8S1RH72_9CILI</name>
<dbReference type="AlphaFoldDB" id="A0A8S1RH72"/>
<protein>
    <submittedName>
        <fullName evidence="1">Uncharacterized protein</fullName>
    </submittedName>
</protein>
<organism evidence="1 2">
    <name type="scientific">Paramecium sonneborni</name>
    <dbReference type="NCBI Taxonomy" id="65129"/>
    <lineage>
        <taxon>Eukaryota</taxon>
        <taxon>Sar</taxon>
        <taxon>Alveolata</taxon>
        <taxon>Ciliophora</taxon>
        <taxon>Intramacronucleata</taxon>
        <taxon>Oligohymenophorea</taxon>
        <taxon>Peniculida</taxon>
        <taxon>Parameciidae</taxon>
        <taxon>Paramecium</taxon>
    </lineage>
</organism>
<dbReference type="Proteomes" id="UP000692954">
    <property type="component" value="Unassembled WGS sequence"/>
</dbReference>
<gene>
    <name evidence="1" type="ORF">PSON_ATCC_30995.1.T1720078</name>
</gene>
<dbReference type="EMBL" id="CAJJDN010000172">
    <property type="protein sequence ID" value="CAD8127027.1"/>
    <property type="molecule type" value="Genomic_DNA"/>
</dbReference>
<sequence>MRNIKLEYQVKKMILSEKFGQLFKAFHNFKKNQSYDQNRNLQLDNTEFNKNMLETLFQEINETLQFHFYGLFKDVMRIQLFLNIRNLFGSFRNQLTIDFFNKTMIQITLYFVIWLINSIQKRQILHYHIISIINLEYEQQIGELFIVELQLEAYQIQRQLKTQIMNKRFLIIQRILIIIQLNTFVWQYQNFQVYNKITSPQKSQL</sequence>
<keyword evidence="2" id="KW-1185">Reference proteome</keyword>
<evidence type="ECO:0000313" key="2">
    <source>
        <dbReference type="Proteomes" id="UP000692954"/>
    </source>
</evidence>
<accession>A0A8S1RH72</accession>